<dbReference type="InterPro" id="IPR006357">
    <property type="entry name" value="HAD-SF_hydro_IIA"/>
</dbReference>
<evidence type="ECO:0000313" key="8">
    <source>
        <dbReference type="EMBL" id="QDU95373.1"/>
    </source>
</evidence>
<dbReference type="PIRSF" id="PIRSF000915">
    <property type="entry name" value="PGP-type_phosphatase"/>
    <property type="match status" value="1"/>
</dbReference>
<protein>
    <submittedName>
        <fullName evidence="8">Putative hydrolase YutF</fullName>
        <ecNumber evidence="8">3.-.-.-</ecNumber>
    </submittedName>
</protein>
<feature type="active site" description="Proton donor" evidence="5">
    <location>
        <position position="10"/>
    </location>
</feature>
<dbReference type="CDD" id="cd07530">
    <property type="entry name" value="HAD_Pase_UmpH-like"/>
    <property type="match status" value="1"/>
</dbReference>
<dbReference type="InterPro" id="IPR036412">
    <property type="entry name" value="HAD-like_sf"/>
</dbReference>
<evidence type="ECO:0000256" key="6">
    <source>
        <dbReference type="PIRSR" id="PIRSR000915-2"/>
    </source>
</evidence>
<feature type="binding site" evidence="7">
    <location>
        <position position="10"/>
    </location>
    <ligand>
        <name>Mg(2+)</name>
        <dbReference type="ChEBI" id="CHEBI:18420"/>
    </ligand>
</feature>
<dbReference type="SFLD" id="SFLDS00003">
    <property type="entry name" value="Haloacid_Dehalogenase"/>
    <property type="match status" value="1"/>
</dbReference>
<dbReference type="Pfam" id="PF13242">
    <property type="entry name" value="Hydrolase_like"/>
    <property type="match status" value="1"/>
</dbReference>
<dbReference type="NCBIfam" id="TIGR01460">
    <property type="entry name" value="HAD-SF-IIA"/>
    <property type="match status" value="1"/>
</dbReference>
<evidence type="ECO:0000256" key="3">
    <source>
        <dbReference type="ARBA" id="ARBA00022801"/>
    </source>
</evidence>
<keyword evidence="4 7" id="KW-0460">Magnesium</keyword>
<reference evidence="8 9" key="1">
    <citation type="submission" date="2019-02" db="EMBL/GenBank/DDBJ databases">
        <title>Deep-cultivation of Planctomycetes and their phenomic and genomic characterization uncovers novel biology.</title>
        <authorList>
            <person name="Wiegand S."/>
            <person name="Jogler M."/>
            <person name="Boedeker C."/>
            <person name="Pinto D."/>
            <person name="Vollmers J."/>
            <person name="Rivas-Marin E."/>
            <person name="Kohn T."/>
            <person name="Peeters S.H."/>
            <person name="Heuer A."/>
            <person name="Rast P."/>
            <person name="Oberbeckmann S."/>
            <person name="Bunk B."/>
            <person name="Jeske O."/>
            <person name="Meyerdierks A."/>
            <person name="Storesund J.E."/>
            <person name="Kallscheuer N."/>
            <person name="Luecker S."/>
            <person name="Lage O.M."/>
            <person name="Pohl T."/>
            <person name="Merkel B.J."/>
            <person name="Hornburger P."/>
            <person name="Mueller R.-W."/>
            <person name="Bruemmer F."/>
            <person name="Labrenz M."/>
            <person name="Spormann A.M."/>
            <person name="Op den Camp H."/>
            <person name="Overmann J."/>
            <person name="Amann R."/>
            <person name="Jetten M.S.M."/>
            <person name="Mascher T."/>
            <person name="Medema M.H."/>
            <person name="Devos D.P."/>
            <person name="Kaster A.-K."/>
            <person name="Ovreas L."/>
            <person name="Rohde M."/>
            <person name="Galperin M.Y."/>
            <person name="Jogler C."/>
        </authorList>
    </citation>
    <scope>NUCLEOTIDE SEQUENCE [LARGE SCALE GENOMIC DNA]</scope>
    <source>
        <strain evidence="8 9">Pla85_3_4</strain>
    </source>
</reference>
<dbReference type="Gene3D" id="3.40.50.1000">
    <property type="entry name" value="HAD superfamily/HAD-like"/>
    <property type="match status" value="2"/>
</dbReference>
<dbReference type="Proteomes" id="UP000317648">
    <property type="component" value="Chromosome"/>
</dbReference>
<dbReference type="RefSeq" id="WP_145054121.1">
    <property type="nucleotide sequence ID" value="NZ_CP036433.1"/>
</dbReference>
<dbReference type="OrthoDB" id="9810449at2"/>
<evidence type="ECO:0000256" key="7">
    <source>
        <dbReference type="PIRSR" id="PIRSR000915-3"/>
    </source>
</evidence>
<comment type="similarity">
    <text evidence="1">Belongs to the HAD-like hydrolase superfamily. NagD family.</text>
</comment>
<feature type="binding site" evidence="6">
    <location>
        <position position="179"/>
    </location>
    <ligand>
        <name>substrate</name>
    </ligand>
</feature>
<proteinExistence type="inferred from homology"/>
<dbReference type="SFLD" id="SFLDG01139">
    <property type="entry name" value="C2.A:_Pyridoxal_Phosphate_Phos"/>
    <property type="match status" value="1"/>
</dbReference>
<dbReference type="EC" id="3.-.-.-" evidence="8"/>
<keyword evidence="3 8" id="KW-0378">Hydrolase</keyword>
<dbReference type="EMBL" id="CP036433">
    <property type="protein sequence ID" value="QDU95373.1"/>
    <property type="molecule type" value="Genomic_DNA"/>
</dbReference>
<sequence>MRHGYLIDMDGVVYRGSELIQGADYFVERLRRHDIPFMFLTNNSQRTRLDVVAKLARMGIEVEKEHVFTCAMATARFLAQQTPHGTAYVIGEGGLLNALHENGLAVVDHDPDYVVVGEGRTFNLEMVEAAVRMILNGAKLIATNLDPNCPTQNGLRPGCGAMVAMLETATGVKAFSVGKPSAVMMRAARKELGLTTDETTMIGDTMDTDILGGVQLGFKTVLVLSGGTRVADLSSYAYRPEIVVESLGQLAEMFDENGWRPLGCPAPRAAAVPAPAAASNGAAMSAVAMLRR</sequence>
<organism evidence="8 9">
    <name type="scientific">Lignipirellula cremea</name>
    <dbReference type="NCBI Taxonomy" id="2528010"/>
    <lineage>
        <taxon>Bacteria</taxon>
        <taxon>Pseudomonadati</taxon>
        <taxon>Planctomycetota</taxon>
        <taxon>Planctomycetia</taxon>
        <taxon>Pirellulales</taxon>
        <taxon>Pirellulaceae</taxon>
        <taxon>Lignipirellula</taxon>
    </lineage>
</organism>
<feature type="binding site" evidence="7">
    <location>
        <position position="204"/>
    </location>
    <ligand>
        <name>Mg(2+)</name>
        <dbReference type="ChEBI" id="CHEBI:18420"/>
    </ligand>
</feature>
<evidence type="ECO:0000256" key="1">
    <source>
        <dbReference type="ARBA" id="ARBA00006696"/>
    </source>
</evidence>
<dbReference type="KEGG" id="lcre:Pla8534_31880"/>
<evidence type="ECO:0000313" key="9">
    <source>
        <dbReference type="Proteomes" id="UP000317648"/>
    </source>
</evidence>
<keyword evidence="2 7" id="KW-0479">Metal-binding</keyword>
<name>A0A518DU59_9BACT</name>
<dbReference type="Pfam" id="PF13344">
    <property type="entry name" value="Hydrolase_6"/>
    <property type="match status" value="1"/>
</dbReference>
<dbReference type="GO" id="GO:0046872">
    <property type="term" value="F:metal ion binding"/>
    <property type="evidence" value="ECO:0007669"/>
    <property type="project" value="UniProtKB-KW"/>
</dbReference>
<dbReference type="PANTHER" id="PTHR19288:SF46">
    <property type="entry name" value="HALOACID DEHALOGENASE-LIKE HYDROLASE DOMAIN-CONTAINING PROTEIN 2"/>
    <property type="match status" value="1"/>
</dbReference>
<feature type="binding site" evidence="7">
    <location>
        <position position="8"/>
    </location>
    <ligand>
        <name>Mg(2+)</name>
        <dbReference type="ChEBI" id="CHEBI:18420"/>
    </ligand>
</feature>
<keyword evidence="9" id="KW-1185">Reference proteome</keyword>
<dbReference type="InterPro" id="IPR006354">
    <property type="entry name" value="HAD-SF_hydro_IIA_hyp1"/>
</dbReference>
<dbReference type="GO" id="GO:0016791">
    <property type="term" value="F:phosphatase activity"/>
    <property type="evidence" value="ECO:0007669"/>
    <property type="project" value="TreeGrafter"/>
</dbReference>
<dbReference type="NCBIfam" id="TIGR01457">
    <property type="entry name" value="HAD-SF-IIA-hyp2"/>
    <property type="match status" value="1"/>
</dbReference>
<dbReference type="InterPro" id="IPR023214">
    <property type="entry name" value="HAD_sf"/>
</dbReference>
<dbReference type="SUPFAM" id="SSF56784">
    <property type="entry name" value="HAD-like"/>
    <property type="match status" value="1"/>
</dbReference>
<evidence type="ECO:0000256" key="2">
    <source>
        <dbReference type="ARBA" id="ARBA00022723"/>
    </source>
</evidence>
<accession>A0A518DU59</accession>
<feature type="active site" description="Nucleophile" evidence="5">
    <location>
        <position position="8"/>
    </location>
</feature>
<evidence type="ECO:0000256" key="5">
    <source>
        <dbReference type="PIRSR" id="PIRSR000915-1"/>
    </source>
</evidence>
<dbReference type="PANTHER" id="PTHR19288">
    <property type="entry name" value="4-NITROPHENYLPHOSPHATASE-RELATED"/>
    <property type="match status" value="1"/>
</dbReference>
<comment type="cofactor">
    <cofactor evidence="7">
        <name>Mg(2+)</name>
        <dbReference type="ChEBI" id="CHEBI:18420"/>
    </cofactor>
    <text evidence="7">Divalent metal ions. Mg(2+) is the most effective.</text>
</comment>
<gene>
    <name evidence="8" type="primary">yutF</name>
    <name evidence="8" type="ORF">Pla8534_31880</name>
</gene>
<dbReference type="AlphaFoldDB" id="A0A518DU59"/>
<evidence type="ECO:0000256" key="4">
    <source>
        <dbReference type="ARBA" id="ARBA00022842"/>
    </source>
</evidence>
<dbReference type="GO" id="GO:0005737">
    <property type="term" value="C:cytoplasm"/>
    <property type="evidence" value="ECO:0007669"/>
    <property type="project" value="TreeGrafter"/>
</dbReference>